<dbReference type="AlphaFoldDB" id="A0AAV4WEX4"/>
<gene>
    <name evidence="1" type="ORF">CEXT_547331</name>
</gene>
<sequence length="155" mass="17630">MERFSATPHRTCGRCHVTEEELAGLSEPITHPFSRTPPPPPHVPKSHELPTSSAWLWLAVNALSKWSQLQGLEYRTWGYYCQAPTLHGVHGCDENKSVTARAPREEMKVNKKRTGESFVIPSPWIFIRKNVSKYQKQTFAHRPSDLSTSLEHVAD</sequence>
<organism evidence="1 2">
    <name type="scientific">Caerostris extrusa</name>
    <name type="common">Bark spider</name>
    <name type="synonym">Caerostris bankana</name>
    <dbReference type="NCBI Taxonomy" id="172846"/>
    <lineage>
        <taxon>Eukaryota</taxon>
        <taxon>Metazoa</taxon>
        <taxon>Ecdysozoa</taxon>
        <taxon>Arthropoda</taxon>
        <taxon>Chelicerata</taxon>
        <taxon>Arachnida</taxon>
        <taxon>Araneae</taxon>
        <taxon>Araneomorphae</taxon>
        <taxon>Entelegynae</taxon>
        <taxon>Araneoidea</taxon>
        <taxon>Araneidae</taxon>
        <taxon>Caerostris</taxon>
    </lineage>
</organism>
<reference evidence="1 2" key="1">
    <citation type="submission" date="2021-06" db="EMBL/GenBank/DDBJ databases">
        <title>Caerostris extrusa draft genome.</title>
        <authorList>
            <person name="Kono N."/>
            <person name="Arakawa K."/>
        </authorList>
    </citation>
    <scope>NUCLEOTIDE SEQUENCE [LARGE SCALE GENOMIC DNA]</scope>
</reference>
<dbReference type="Proteomes" id="UP001054945">
    <property type="component" value="Unassembled WGS sequence"/>
</dbReference>
<evidence type="ECO:0000313" key="1">
    <source>
        <dbReference type="EMBL" id="GIY80818.1"/>
    </source>
</evidence>
<accession>A0AAV4WEX4</accession>
<keyword evidence="2" id="KW-1185">Reference proteome</keyword>
<name>A0AAV4WEX4_CAEEX</name>
<proteinExistence type="predicted"/>
<protein>
    <submittedName>
        <fullName evidence="1">Uncharacterized protein</fullName>
    </submittedName>
</protein>
<comment type="caution">
    <text evidence="1">The sequence shown here is derived from an EMBL/GenBank/DDBJ whole genome shotgun (WGS) entry which is preliminary data.</text>
</comment>
<evidence type="ECO:0000313" key="2">
    <source>
        <dbReference type="Proteomes" id="UP001054945"/>
    </source>
</evidence>
<dbReference type="EMBL" id="BPLR01016056">
    <property type="protein sequence ID" value="GIY80818.1"/>
    <property type="molecule type" value="Genomic_DNA"/>
</dbReference>